<keyword evidence="6" id="KW-1185">Reference proteome</keyword>
<proteinExistence type="predicted"/>
<evidence type="ECO:0000313" key="6">
    <source>
        <dbReference type="Proteomes" id="UP001651880"/>
    </source>
</evidence>
<comment type="caution">
    <text evidence="5">The sequence shown here is derived from an EMBL/GenBank/DDBJ whole genome shotgun (WGS) entry which is preliminary data.</text>
</comment>
<dbReference type="EMBL" id="JAJEKE010000019">
    <property type="protein sequence ID" value="MCQ1531224.1"/>
    <property type="molecule type" value="Genomic_DNA"/>
</dbReference>
<keyword evidence="3" id="KW-0804">Transcription</keyword>
<gene>
    <name evidence="5" type="ORF">LJD61_16990</name>
</gene>
<accession>A0ABT1NJ11</accession>
<dbReference type="InterPro" id="IPR001845">
    <property type="entry name" value="HTH_ArsR_DNA-bd_dom"/>
</dbReference>
<dbReference type="PRINTS" id="PR00778">
    <property type="entry name" value="HTHARSR"/>
</dbReference>
<dbReference type="InterPro" id="IPR036388">
    <property type="entry name" value="WH-like_DNA-bd_sf"/>
</dbReference>
<evidence type="ECO:0000313" key="5">
    <source>
        <dbReference type="EMBL" id="MCQ1531224.1"/>
    </source>
</evidence>
<evidence type="ECO:0000259" key="4">
    <source>
        <dbReference type="PROSITE" id="PS50987"/>
    </source>
</evidence>
<dbReference type="SUPFAM" id="SSF46785">
    <property type="entry name" value="Winged helix' DNA-binding domain"/>
    <property type="match status" value="1"/>
</dbReference>
<dbReference type="InterPro" id="IPR051011">
    <property type="entry name" value="Metal_resp_trans_reg"/>
</dbReference>
<keyword evidence="2" id="KW-0238">DNA-binding</keyword>
<name>A0ABT1NJ11_9FIRM</name>
<dbReference type="PANTHER" id="PTHR43132">
    <property type="entry name" value="ARSENICAL RESISTANCE OPERON REPRESSOR ARSR-RELATED"/>
    <property type="match status" value="1"/>
</dbReference>
<dbReference type="InterPro" id="IPR011991">
    <property type="entry name" value="ArsR-like_HTH"/>
</dbReference>
<dbReference type="PANTHER" id="PTHR43132:SF2">
    <property type="entry name" value="ARSENICAL RESISTANCE OPERON REPRESSOR ARSR-RELATED"/>
    <property type="match status" value="1"/>
</dbReference>
<dbReference type="Gene3D" id="1.10.10.10">
    <property type="entry name" value="Winged helix-like DNA-binding domain superfamily/Winged helix DNA-binding domain"/>
    <property type="match status" value="1"/>
</dbReference>
<reference evidence="5 6" key="1">
    <citation type="submission" date="2021-10" db="EMBL/GenBank/DDBJ databases">
        <title>Lutispora strain m25 sp. nov., a thermophilic, non-spore-forming bacterium isolated from a lab-scale methanogenic bioreactor digesting anaerobic sludge.</title>
        <authorList>
            <person name="El Houari A."/>
            <person name="Mcdonald J."/>
        </authorList>
    </citation>
    <scope>NUCLEOTIDE SEQUENCE [LARGE SCALE GENOMIC DNA]</scope>
    <source>
        <strain evidence="6">m25</strain>
    </source>
</reference>
<dbReference type="CDD" id="cd00090">
    <property type="entry name" value="HTH_ARSR"/>
    <property type="match status" value="1"/>
</dbReference>
<dbReference type="PROSITE" id="PS50987">
    <property type="entry name" value="HTH_ARSR_2"/>
    <property type="match status" value="1"/>
</dbReference>
<feature type="domain" description="HTH arsR-type" evidence="4">
    <location>
        <begin position="264"/>
        <end position="356"/>
    </location>
</feature>
<keyword evidence="1" id="KW-0805">Transcription regulation</keyword>
<organism evidence="5 6">
    <name type="scientific">Lutispora saccharofermentans</name>
    <dbReference type="NCBI Taxonomy" id="3024236"/>
    <lineage>
        <taxon>Bacteria</taxon>
        <taxon>Bacillati</taxon>
        <taxon>Bacillota</taxon>
        <taxon>Clostridia</taxon>
        <taxon>Lutisporales</taxon>
        <taxon>Lutisporaceae</taxon>
        <taxon>Lutispora</taxon>
    </lineage>
</organism>
<protein>
    <submittedName>
        <fullName evidence="5">Metalloregulator ArsR/SmtB family transcription factor</fullName>
    </submittedName>
</protein>
<evidence type="ECO:0000256" key="1">
    <source>
        <dbReference type="ARBA" id="ARBA00023015"/>
    </source>
</evidence>
<dbReference type="Proteomes" id="UP001651880">
    <property type="component" value="Unassembled WGS sequence"/>
</dbReference>
<dbReference type="SMART" id="SM00418">
    <property type="entry name" value="HTH_ARSR"/>
    <property type="match status" value="1"/>
</dbReference>
<evidence type="ECO:0000256" key="3">
    <source>
        <dbReference type="ARBA" id="ARBA00023163"/>
    </source>
</evidence>
<evidence type="ECO:0000256" key="2">
    <source>
        <dbReference type="ARBA" id="ARBA00023125"/>
    </source>
</evidence>
<dbReference type="NCBIfam" id="NF033788">
    <property type="entry name" value="HTH_metalloreg"/>
    <property type="match status" value="1"/>
</dbReference>
<dbReference type="RefSeq" id="WP_255228749.1">
    <property type="nucleotide sequence ID" value="NZ_JAJEKE010000019.1"/>
</dbReference>
<sequence>MEIPKEQVTFTVHPPVEFIYALNFTANEESLYKFYLDFNFSPSEELRLLIEEMKSKLSKYMSNELIYFFEWQDMLHILGRIILENETIKTTQDLIRFIEQICDKELLSYIIRQALYSENDSSQSLVCWSDCQHIAGNIRQLISDMDDKTDEDKEKLMECVENPSEIKARLCLLMTQFYEKCYKPVEHKILIKLESTKEKYERLLHEDPNYFDKEFLGNFSGFKYERMKIHISYFTQIRPWLFHTKPYNDTLWVNLGIYTDQYPRKMFTKAKVQKFVKLLSDKKRFEMVEMLGKKPHYVYELAAALELTPPTVSYHLTSLTDLNLLRIERKNNRAYYSLDREIVRELLKNAEEVLLA</sequence>
<dbReference type="InterPro" id="IPR036390">
    <property type="entry name" value="WH_DNA-bd_sf"/>
</dbReference>
<dbReference type="Pfam" id="PF01022">
    <property type="entry name" value="HTH_5"/>
    <property type="match status" value="1"/>
</dbReference>